<dbReference type="GO" id="GO:0004760">
    <property type="term" value="F:L-serine-pyruvate transaminase activity"/>
    <property type="evidence" value="ECO:0007669"/>
    <property type="project" value="TreeGrafter"/>
</dbReference>
<evidence type="ECO:0000256" key="8">
    <source>
        <dbReference type="ARBA" id="ARBA00022679"/>
    </source>
</evidence>
<dbReference type="AlphaFoldDB" id="A0A974WG45"/>
<dbReference type="InterPro" id="IPR022278">
    <property type="entry name" value="Pser_aminoTfrase"/>
</dbReference>
<protein>
    <recommendedName>
        <fullName evidence="4">phosphoserine transaminase</fullName>
        <ecNumber evidence="4">2.6.1.52</ecNumber>
    </recommendedName>
    <alternativeName>
        <fullName evidence="12">Phosphohydroxythreonine aminotransferase</fullName>
    </alternativeName>
</protein>
<dbReference type="InterPro" id="IPR000192">
    <property type="entry name" value="Aminotrans_V_dom"/>
</dbReference>
<evidence type="ECO:0000256" key="1">
    <source>
        <dbReference type="ARBA" id="ARBA00001933"/>
    </source>
</evidence>
<dbReference type="PIRSF" id="PIRSF000525">
    <property type="entry name" value="SerC"/>
    <property type="match status" value="1"/>
</dbReference>
<reference evidence="16" key="1">
    <citation type="submission" date="2021-02" db="EMBL/GenBank/DDBJ databases">
        <title>Fulvivirga sp. S481 isolated from sea water.</title>
        <authorList>
            <person name="Bae S.S."/>
            <person name="Baek K."/>
        </authorList>
    </citation>
    <scope>NUCLEOTIDE SEQUENCE</scope>
    <source>
        <strain evidence="16">S481</strain>
    </source>
</reference>
<dbReference type="Gene3D" id="3.90.1150.10">
    <property type="entry name" value="Aspartate Aminotransferase, domain 1"/>
    <property type="match status" value="1"/>
</dbReference>
<evidence type="ECO:0000256" key="11">
    <source>
        <dbReference type="ARBA" id="ARBA00023299"/>
    </source>
</evidence>
<dbReference type="GO" id="GO:0006564">
    <property type="term" value="P:L-serine biosynthetic process"/>
    <property type="evidence" value="ECO:0007669"/>
    <property type="project" value="UniProtKB-KW"/>
</dbReference>
<name>A0A974WG45_9BACT</name>
<comment type="pathway">
    <text evidence="2">Amino-acid biosynthesis; L-serine biosynthesis; L-serine from 3-phospho-D-glycerate: step 2/3.</text>
</comment>
<keyword evidence="5" id="KW-0963">Cytoplasm</keyword>
<dbReference type="RefSeq" id="WP_205722160.1">
    <property type="nucleotide sequence ID" value="NZ_CP070608.1"/>
</dbReference>
<evidence type="ECO:0000256" key="14">
    <source>
        <dbReference type="ARBA" id="ARBA00049007"/>
    </source>
</evidence>
<dbReference type="GO" id="GO:0004648">
    <property type="term" value="F:O-phospho-L-serine:2-oxoglutarate aminotransferase activity"/>
    <property type="evidence" value="ECO:0007669"/>
    <property type="project" value="UniProtKB-EC"/>
</dbReference>
<comment type="catalytic activity">
    <reaction evidence="14">
        <text>O-phospho-L-serine + 2-oxoglutarate = 3-phosphooxypyruvate + L-glutamate</text>
        <dbReference type="Rhea" id="RHEA:14329"/>
        <dbReference type="ChEBI" id="CHEBI:16810"/>
        <dbReference type="ChEBI" id="CHEBI:18110"/>
        <dbReference type="ChEBI" id="CHEBI:29985"/>
        <dbReference type="ChEBI" id="CHEBI:57524"/>
        <dbReference type="EC" id="2.6.1.52"/>
    </reaction>
</comment>
<dbReference type="Proteomes" id="UP000662783">
    <property type="component" value="Chromosome"/>
</dbReference>
<keyword evidence="17" id="KW-1185">Reference proteome</keyword>
<dbReference type="PANTHER" id="PTHR21152:SF40">
    <property type="entry name" value="ALANINE--GLYOXYLATE AMINOTRANSFERASE"/>
    <property type="match status" value="1"/>
</dbReference>
<evidence type="ECO:0000256" key="6">
    <source>
        <dbReference type="ARBA" id="ARBA00022576"/>
    </source>
</evidence>
<organism evidence="16 17">
    <name type="scientific">Fulvivirga lutea</name>
    <dbReference type="NCBI Taxonomy" id="2810512"/>
    <lineage>
        <taxon>Bacteria</taxon>
        <taxon>Pseudomonadati</taxon>
        <taxon>Bacteroidota</taxon>
        <taxon>Cytophagia</taxon>
        <taxon>Cytophagales</taxon>
        <taxon>Fulvivirgaceae</taxon>
        <taxon>Fulvivirga</taxon>
    </lineage>
</organism>
<evidence type="ECO:0000256" key="2">
    <source>
        <dbReference type="ARBA" id="ARBA00005099"/>
    </source>
</evidence>
<dbReference type="GO" id="GO:0008615">
    <property type="term" value="P:pyridoxine biosynthetic process"/>
    <property type="evidence" value="ECO:0007669"/>
    <property type="project" value="UniProtKB-KW"/>
</dbReference>
<keyword evidence="11" id="KW-0718">Serine biosynthesis</keyword>
<keyword evidence="10" id="KW-0664">Pyridoxine biosynthesis</keyword>
<comment type="catalytic activity">
    <reaction evidence="13">
        <text>4-(phosphooxy)-L-threonine + 2-oxoglutarate = (R)-3-hydroxy-2-oxo-4-phosphooxybutanoate + L-glutamate</text>
        <dbReference type="Rhea" id="RHEA:16573"/>
        <dbReference type="ChEBI" id="CHEBI:16810"/>
        <dbReference type="ChEBI" id="CHEBI:29985"/>
        <dbReference type="ChEBI" id="CHEBI:58452"/>
        <dbReference type="ChEBI" id="CHEBI:58538"/>
        <dbReference type="EC" id="2.6.1.52"/>
    </reaction>
</comment>
<evidence type="ECO:0000256" key="9">
    <source>
        <dbReference type="ARBA" id="ARBA00022898"/>
    </source>
</evidence>
<evidence type="ECO:0000256" key="7">
    <source>
        <dbReference type="ARBA" id="ARBA00022605"/>
    </source>
</evidence>
<dbReference type="Gene3D" id="3.40.640.10">
    <property type="entry name" value="Type I PLP-dependent aspartate aminotransferase-like (Major domain)"/>
    <property type="match status" value="1"/>
</dbReference>
<dbReference type="EMBL" id="CP070608">
    <property type="protein sequence ID" value="QSE97651.1"/>
    <property type="molecule type" value="Genomic_DNA"/>
</dbReference>
<keyword evidence="8" id="KW-0808">Transferase</keyword>
<dbReference type="InterPro" id="IPR015424">
    <property type="entry name" value="PyrdxlP-dep_Trfase"/>
</dbReference>
<dbReference type="PANTHER" id="PTHR21152">
    <property type="entry name" value="AMINOTRANSFERASE CLASS V"/>
    <property type="match status" value="1"/>
</dbReference>
<evidence type="ECO:0000256" key="13">
    <source>
        <dbReference type="ARBA" id="ARBA00047630"/>
    </source>
</evidence>
<dbReference type="EC" id="2.6.1.52" evidence="4"/>
<comment type="cofactor">
    <cofactor evidence="1">
        <name>pyridoxal 5'-phosphate</name>
        <dbReference type="ChEBI" id="CHEBI:597326"/>
    </cofactor>
</comment>
<dbReference type="InterPro" id="IPR015422">
    <property type="entry name" value="PyrdxlP-dep_Trfase_small"/>
</dbReference>
<evidence type="ECO:0000256" key="5">
    <source>
        <dbReference type="ARBA" id="ARBA00022490"/>
    </source>
</evidence>
<dbReference type="GO" id="GO:0019265">
    <property type="term" value="P:glycine biosynthetic process, by transamination of glyoxylate"/>
    <property type="evidence" value="ECO:0007669"/>
    <property type="project" value="TreeGrafter"/>
</dbReference>
<evidence type="ECO:0000256" key="3">
    <source>
        <dbReference type="ARBA" id="ARBA00006904"/>
    </source>
</evidence>
<evidence type="ECO:0000256" key="4">
    <source>
        <dbReference type="ARBA" id="ARBA00013030"/>
    </source>
</evidence>
<evidence type="ECO:0000259" key="15">
    <source>
        <dbReference type="Pfam" id="PF00266"/>
    </source>
</evidence>
<sequence length="352" mass="39779">MISFYPGPSKVENKLSEYFAEAHSQGILSMNHRSPGCMQLVEETSSLIKKKLNVPEEYSIFYVSAATECWEILAQSYDGISYHFYNGSFGEKWFNATRKIKPQAIGYQFDLSKELKLGELDLSMEEGLICITQNETSNGTRVSNKRIAKVRKKYPDHLIAIDATSSLGGAFLQIENADIWYASVQKCFGLPAGMALMICSPKAIEAAMNYAENKHYNSLTSIIQNMEKNQTTHTPNVANIYLLNRVMNERKNISKVANKLEKRAAEFYEFIGTKDMVNPLVDKKNIRSNTVFSVKGKPESIERLKSKALEKGLTLGNGYGEWKGHTFRVANFPQITNKEMKKLLSFLDENLT</sequence>
<evidence type="ECO:0000256" key="10">
    <source>
        <dbReference type="ARBA" id="ARBA00023096"/>
    </source>
</evidence>
<feature type="domain" description="Aminotransferase class V" evidence="15">
    <location>
        <begin position="8"/>
        <end position="295"/>
    </location>
</feature>
<proteinExistence type="inferred from homology"/>
<dbReference type="GO" id="GO:0008453">
    <property type="term" value="F:alanine-glyoxylate transaminase activity"/>
    <property type="evidence" value="ECO:0007669"/>
    <property type="project" value="TreeGrafter"/>
</dbReference>
<dbReference type="Pfam" id="PF00266">
    <property type="entry name" value="Aminotran_5"/>
    <property type="match status" value="1"/>
</dbReference>
<dbReference type="SUPFAM" id="SSF53383">
    <property type="entry name" value="PLP-dependent transferases"/>
    <property type="match status" value="1"/>
</dbReference>
<dbReference type="InterPro" id="IPR015421">
    <property type="entry name" value="PyrdxlP-dep_Trfase_major"/>
</dbReference>
<evidence type="ECO:0000256" key="12">
    <source>
        <dbReference type="ARBA" id="ARBA00031421"/>
    </source>
</evidence>
<dbReference type="KEGG" id="fuv:JR347_00765"/>
<comment type="similarity">
    <text evidence="3">Belongs to the class-V pyridoxal-phosphate-dependent aminotransferase family. SerC subfamily.</text>
</comment>
<keyword evidence="9" id="KW-0663">Pyridoxal phosphate</keyword>
<keyword evidence="6 16" id="KW-0032">Aminotransferase</keyword>
<accession>A0A974WG45</accession>
<gene>
    <name evidence="16" type="ORF">JR347_00765</name>
</gene>
<evidence type="ECO:0000313" key="17">
    <source>
        <dbReference type="Proteomes" id="UP000662783"/>
    </source>
</evidence>
<evidence type="ECO:0000313" key="16">
    <source>
        <dbReference type="EMBL" id="QSE97651.1"/>
    </source>
</evidence>
<keyword evidence="7" id="KW-0028">Amino-acid biosynthesis</keyword>